<dbReference type="PROSITE" id="PS50011">
    <property type="entry name" value="PROTEIN_KINASE_DOM"/>
    <property type="match status" value="1"/>
</dbReference>
<evidence type="ECO:0000259" key="7">
    <source>
        <dbReference type="PROSITE" id="PS50011"/>
    </source>
</evidence>
<feature type="region of interest" description="Disordered" evidence="5">
    <location>
        <begin position="268"/>
        <end position="300"/>
    </location>
</feature>
<dbReference type="PANTHER" id="PTHR43289">
    <property type="entry name" value="MITOGEN-ACTIVATED PROTEIN KINASE KINASE KINASE 20-RELATED"/>
    <property type="match status" value="1"/>
</dbReference>
<evidence type="ECO:0000256" key="1">
    <source>
        <dbReference type="ARBA" id="ARBA00022679"/>
    </source>
</evidence>
<dbReference type="SUPFAM" id="SSF56112">
    <property type="entry name" value="Protein kinase-like (PK-like)"/>
    <property type="match status" value="1"/>
</dbReference>
<dbReference type="CDD" id="cd14014">
    <property type="entry name" value="STKc_PknB_like"/>
    <property type="match status" value="1"/>
</dbReference>
<gene>
    <name evidence="8" type="ORF">POL25_31595</name>
</gene>
<dbReference type="Proteomes" id="UP001221686">
    <property type="component" value="Unassembled WGS sequence"/>
</dbReference>
<keyword evidence="9" id="KW-1185">Reference proteome</keyword>
<dbReference type="InterPro" id="IPR000719">
    <property type="entry name" value="Prot_kinase_dom"/>
</dbReference>
<evidence type="ECO:0000256" key="6">
    <source>
        <dbReference type="SAM" id="Phobius"/>
    </source>
</evidence>
<dbReference type="RefSeq" id="WP_272089997.1">
    <property type="nucleotide sequence ID" value="NZ_JAQNDL010000003.1"/>
</dbReference>
<keyword evidence="6" id="KW-0472">Membrane</keyword>
<reference evidence="8 9" key="1">
    <citation type="submission" date="2022-11" db="EMBL/GenBank/DDBJ databases">
        <title>Minimal conservation of predation-associated metabolite biosynthetic gene clusters underscores biosynthetic potential of Myxococcota including descriptions for ten novel species: Archangium lansinium sp. nov., Myxococcus landrumus sp. nov., Nannocystis bai.</title>
        <authorList>
            <person name="Ahearne A."/>
            <person name="Stevens C."/>
            <person name="Dowd S."/>
        </authorList>
    </citation>
    <scope>NUCLEOTIDE SEQUENCE [LARGE SCALE GENOMIC DNA]</scope>
    <source>
        <strain evidence="8 9">BB15-2</strain>
    </source>
</reference>
<dbReference type="PANTHER" id="PTHR43289:SF30">
    <property type="entry name" value="NON-SPECIFIC SERINE_THREONINE PROTEIN KINASE"/>
    <property type="match status" value="1"/>
</dbReference>
<evidence type="ECO:0000313" key="9">
    <source>
        <dbReference type="Proteomes" id="UP001221686"/>
    </source>
</evidence>
<dbReference type="Gene3D" id="3.30.200.20">
    <property type="entry name" value="Phosphorylase Kinase, domain 1"/>
    <property type="match status" value="1"/>
</dbReference>
<proteinExistence type="predicted"/>
<keyword evidence="6" id="KW-0812">Transmembrane</keyword>
<organism evidence="8 9">
    <name type="scientific">Nannocystis bainbridge</name>
    <dbReference type="NCBI Taxonomy" id="2995303"/>
    <lineage>
        <taxon>Bacteria</taxon>
        <taxon>Pseudomonadati</taxon>
        <taxon>Myxococcota</taxon>
        <taxon>Polyangia</taxon>
        <taxon>Nannocystales</taxon>
        <taxon>Nannocystaceae</taxon>
        <taxon>Nannocystis</taxon>
    </lineage>
</organism>
<dbReference type="Pfam" id="PF00069">
    <property type="entry name" value="Pkinase"/>
    <property type="match status" value="1"/>
</dbReference>
<feature type="transmembrane region" description="Helical" evidence="6">
    <location>
        <begin position="455"/>
        <end position="477"/>
    </location>
</feature>
<keyword evidence="4" id="KW-0067">ATP-binding</keyword>
<evidence type="ECO:0000256" key="4">
    <source>
        <dbReference type="ARBA" id="ARBA00022840"/>
    </source>
</evidence>
<evidence type="ECO:0000256" key="5">
    <source>
        <dbReference type="SAM" id="MobiDB-lite"/>
    </source>
</evidence>
<dbReference type="EMBL" id="JAQNDL010000003">
    <property type="protein sequence ID" value="MDC0721494.1"/>
    <property type="molecule type" value="Genomic_DNA"/>
</dbReference>
<dbReference type="GO" id="GO:0016301">
    <property type="term" value="F:kinase activity"/>
    <property type="evidence" value="ECO:0007669"/>
    <property type="project" value="UniProtKB-KW"/>
</dbReference>
<accession>A0ABT5E831</accession>
<evidence type="ECO:0000256" key="2">
    <source>
        <dbReference type="ARBA" id="ARBA00022741"/>
    </source>
</evidence>
<keyword evidence="1" id="KW-0808">Transferase</keyword>
<sequence>MSATGDTLAERFELRARLGSGGLGEVFVAWDLQTRREVALKVLDVAPIAVDRLTRLASALRTQAATEHPAIVVPRIAVATTASPPFLAGELVAGEDLGALLRRAGALPWQRALAIVHACAEGLIALGSPHRALKPGNVRVTPDEQVRVLDCAIAELGVQPAPADEGGMVAEYRAPEQLTGGPGDARSDVYTLALLLFELTTGVHPFTGPTTFQAARAALAPRAVELAPAIPLPAQVEALIARAMAQQPSHRFADVAELTRHLALIRRSPGLTPRTHAAPAVAQAPEDEPTQRGEAPASLEDRTTIVSLPSTGEARPVTPRVTTLASESVDATVGEGTEIFEKAPVNEAIVDETIVDRTEVLPDRPQAAEGTLVLSPAPIGGGENGGRANIERAELNRGSAKVERPVVRSEDDDRTVLMVRDARPPAAVRSATARPVVAPAAELQAPTSPARRSGLIVPVLLCLLSLGLAIVALWSFAWD</sequence>
<dbReference type="Gene3D" id="1.10.510.10">
    <property type="entry name" value="Transferase(Phosphotransferase) domain 1"/>
    <property type="match status" value="1"/>
</dbReference>
<feature type="domain" description="Protein kinase" evidence="7">
    <location>
        <begin position="12"/>
        <end position="264"/>
    </location>
</feature>
<name>A0ABT5E831_9BACT</name>
<comment type="caution">
    <text evidence="8">The sequence shown here is derived from an EMBL/GenBank/DDBJ whole genome shotgun (WGS) entry which is preliminary data.</text>
</comment>
<keyword evidence="2" id="KW-0547">Nucleotide-binding</keyword>
<keyword evidence="6" id="KW-1133">Transmembrane helix</keyword>
<protein>
    <submittedName>
        <fullName evidence="8">Serine/threonine-protein kinase</fullName>
    </submittedName>
</protein>
<dbReference type="InterPro" id="IPR011009">
    <property type="entry name" value="Kinase-like_dom_sf"/>
</dbReference>
<keyword evidence="3 8" id="KW-0418">Kinase</keyword>
<evidence type="ECO:0000313" key="8">
    <source>
        <dbReference type="EMBL" id="MDC0721494.1"/>
    </source>
</evidence>
<evidence type="ECO:0000256" key="3">
    <source>
        <dbReference type="ARBA" id="ARBA00022777"/>
    </source>
</evidence>